<evidence type="ECO:0000313" key="4">
    <source>
        <dbReference type="Proteomes" id="UP001255246"/>
    </source>
</evidence>
<dbReference type="RefSeq" id="WP_311351284.1">
    <property type="nucleotide sequence ID" value="NZ_JAVRHR010000002.1"/>
</dbReference>
<name>A0ABU3ABG4_9FLAO</name>
<feature type="coiled-coil region" evidence="1">
    <location>
        <begin position="119"/>
        <end position="167"/>
    </location>
</feature>
<evidence type="ECO:0000313" key="3">
    <source>
        <dbReference type="EMBL" id="MDT0607508.1"/>
    </source>
</evidence>
<accession>A0ABU3ABG4</accession>
<proteinExistence type="predicted"/>
<evidence type="ECO:0000256" key="2">
    <source>
        <dbReference type="SAM" id="Phobius"/>
    </source>
</evidence>
<reference evidence="3 4" key="1">
    <citation type="submission" date="2023-09" db="EMBL/GenBank/DDBJ databases">
        <authorList>
            <person name="Rey-Velasco X."/>
        </authorList>
    </citation>
    <scope>NUCLEOTIDE SEQUENCE [LARGE SCALE GENOMIC DNA]</scope>
    <source>
        <strain evidence="3 4">F388</strain>
    </source>
</reference>
<comment type="caution">
    <text evidence="3">The sequence shown here is derived from an EMBL/GenBank/DDBJ whole genome shotgun (WGS) entry which is preliminary data.</text>
</comment>
<dbReference type="Proteomes" id="UP001255246">
    <property type="component" value="Unassembled WGS sequence"/>
</dbReference>
<keyword evidence="2" id="KW-0472">Membrane</keyword>
<keyword evidence="2" id="KW-1133">Transmembrane helix</keyword>
<keyword evidence="4" id="KW-1185">Reference proteome</keyword>
<evidence type="ECO:0008006" key="5">
    <source>
        <dbReference type="Google" id="ProtNLM"/>
    </source>
</evidence>
<feature type="transmembrane region" description="Helical" evidence="2">
    <location>
        <begin position="49"/>
        <end position="70"/>
    </location>
</feature>
<keyword evidence="1" id="KW-0175">Coiled coil</keyword>
<sequence>MDNFEKHIRDNAAQFDEHKADRAKMWANISNELEKEEPKVIPLWKSPMIRVAASVLLLIGITSFIGLSVFSGDEQTQYASKELLDIDMHYQNLVSYQVKLVQNNPNLTDDDKAEFLSFMDELDVEYETLRIEMRNNLDNERVLEAIVANYKKRIELIENLLKQINDSKSQEENYGYTL</sequence>
<protein>
    <recommendedName>
        <fullName evidence="5">Anti-sigma factor</fullName>
    </recommendedName>
</protein>
<evidence type="ECO:0000256" key="1">
    <source>
        <dbReference type="SAM" id="Coils"/>
    </source>
</evidence>
<dbReference type="EMBL" id="JAVRHR010000002">
    <property type="protein sequence ID" value="MDT0607508.1"/>
    <property type="molecule type" value="Genomic_DNA"/>
</dbReference>
<organism evidence="3 4">
    <name type="scientific">Croceitalea rosinachiae</name>
    <dbReference type="NCBI Taxonomy" id="3075596"/>
    <lineage>
        <taxon>Bacteria</taxon>
        <taxon>Pseudomonadati</taxon>
        <taxon>Bacteroidota</taxon>
        <taxon>Flavobacteriia</taxon>
        <taxon>Flavobacteriales</taxon>
        <taxon>Flavobacteriaceae</taxon>
        <taxon>Croceitalea</taxon>
    </lineage>
</organism>
<gene>
    <name evidence="3" type="ORF">RM706_10725</name>
</gene>
<keyword evidence="2" id="KW-0812">Transmembrane</keyword>